<comment type="caution">
    <text evidence="1">The sequence shown here is derived from an EMBL/GenBank/DDBJ whole genome shotgun (WGS) entry which is preliminary data.</text>
</comment>
<accession>A0AC61DB10</accession>
<sequence>MKKVQKHERISVITNILTNNPNKIFTLAHFCDIFNCAKSTVSEDLDIIKDIFNQYELGFIETVSGAAGGVYFSPLMTNEQIQRFTGELCELINTKSRIIPGGYIYMNDLLYSPTISKNIGIALASLFKDTEIDYVITVETKGIPIALMTAMVLNKPMVVVRNQSRLTDGTVIHMNYITGSNHRIKTMCLSTKAIKKGSKVLFIDDFMKAGGTAKGIIDLIQEFESEIVGVGVLMATQKPEEKLVQDFKTLLWLDTVDESNKVVDIYSVGTPSEH</sequence>
<evidence type="ECO:0000313" key="1">
    <source>
        <dbReference type="EMBL" id="PHV70424.1"/>
    </source>
</evidence>
<dbReference type="EMBL" id="PEDL01000011">
    <property type="protein sequence ID" value="PHV70424.1"/>
    <property type="molecule type" value="Genomic_DNA"/>
</dbReference>
<reference evidence="1" key="1">
    <citation type="submission" date="2017-10" db="EMBL/GenBank/DDBJ databases">
        <title>Genome sequence of cellulolytic Lachnospiraceae bacterium XHS1971 isolated from hotspring sediment.</title>
        <authorList>
            <person name="Vasudevan G."/>
            <person name="Joshi A.J."/>
            <person name="Hivarkar S."/>
            <person name="Lanjekar V.B."/>
            <person name="Dhakephalkar P.K."/>
            <person name="Dagar S."/>
        </authorList>
    </citation>
    <scope>NUCLEOTIDE SEQUENCE</scope>
    <source>
        <strain evidence="1">XHS1971</strain>
    </source>
</reference>
<gene>
    <name evidence="1" type="ORF">CS063_10895</name>
</gene>
<evidence type="ECO:0000313" key="2">
    <source>
        <dbReference type="Proteomes" id="UP000224460"/>
    </source>
</evidence>
<name>A0AC61DB10_9FIRM</name>
<keyword evidence="2" id="KW-1185">Reference proteome</keyword>
<organism evidence="1 2">
    <name type="scientific">Sporanaerobium hydrogeniformans</name>
    <dbReference type="NCBI Taxonomy" id="3072179"/>
    <lineage>
        <taxon>Bacteria</taxon>
        <taxon>Bacillati</taxon>
        <taxon>Bacillota</taxon>
        <taxon>Clostridia</taxon>
        <taxon>Lachnospirales</taxon>
        <taxon>Lachnospiraceae</taxon>
        <taxon>Sporanaerobium</taxon>
    </lineage>
</organism>
<dbReference type="Proteomes" id="UP000224460">
    <property type="component" value="Unassembled WGS sequence"/>
</dbReference>
<protein>
    <submittedName>
        <fullName evidence="1">Pur operon repressor</fullName>
    </submittedName>
</protein>
<proteinExistence type="predicted"/>